<dbReference type="EMBL" id="WIWT01000051">
    <property type="protein sequence ID" value="KAF3207707.1"/>
    <property type="molecule type" value="Genomic_DNA"/>
</dbReference>
<evidence type="ECO:0000313" key="3">
    <source>
        <dbReference type="Proteomes" id="UP000614610"/>
    </source>
</evidence>
<name>A0A8H8V5P1_ORBOL</name>
<protein>
    <submittedName>
        <fullName evidence="2">Uncharacterized protein</fullName>
    </submittedName>
</protein>
<accession>A0A8H8V5P1</accession>
<feature type="region of interest" description="Disordered" evidence="1">
    <location>
        <begin position="1"/>
        <end position="55"/>
    </location>
</feature>
<gene>
    <name evidence="2" type="ORF">TWF679_008271</name>
</gene>
<dbReference type="AlphaFoldDB" id="A0A8H8V5P1"/>
<sequence length="55" mass="6389">MKELEIDGDEGRDGGTKTKMEDGGWKVERSKGIKEEEEKNKNDNNKNNRRRDLPI</sequence>
<proteinExistence type="predicted"/>
<organism evidence="2 3">
    <name type="scientific">Orbilia oligospora</name>
    <name type="common">Nematode-trapping fungus</name>
    <name type="synonym">Arthrobotrys oligospora</name>
    <dbReference type="NCBI Taxonomy" id="2813651"/>
    <lineage>
        <taxon>Eukaryota</taxon>
        <taxon>Fungi</taxon>
        <taxon>Dikarya</taxon>
        <taxon>Ascomycota</taxon>
        <taxon>Pezizomycotina</taxon>
        <taxon>Orbiliomycetes</taxon>
        <taxon>Orbiliales</taxon>
        <taxon>Orbiliaceae</taxon>
        <taxon>Orbilia</taxon>
    </lineage>
</organism>
<comment type="caution">
    <text evidence="2">The sequence shown here is derived from an EMBL/GenBank/DDBJ whole genome shotgun (WGS) entry which is preliminary data.</text>
</comment>
<reference evidence="2" key="1">
    <citation type="submission" date="2019-06" db="EMBL/GenBank/DDBJ databases">
        <authorList>
            <person name="Palmer J.M."/>
        </authorList>
    </citation>
    <scope>NUCLEOTIDE SEQUENCE</scope>
    <source>
        <strain evidence="2">TWF679</strain>
    </source>
</reference>
<evidence type="ECO:0000256" key="1">
    <source>
        <dbReference type="SAM" id="MobiDB-lite"/>
    </source>
</evidence>
<evidence type="ECO:0000313" key="2">
    <source>
        <dbReference type="EMBL" id="KAF3207707.1"/>
    </source>
</evidence>
<dbReference type="Proteomes" id="UP000614610">
    <property type="component" value="Unassembled WGS sequence"/>
</dbReference>